<comment type="similarity">
    <text evidence="1 9">Belongs to the glycosyl hydrolase 28 family.</text>
</comment>
<comment type="caution">
    <text evidence="10">The sequence shown here is derived from an EMBL/GenBank/DDBJ whole genome shotgun (WGS) entry which is preliminary data.</text>
</comment>
<keyword evidence="3 9" id="KW-0378">Hydrolase</keyword>
<dbReference type="GO" id="GO:0000272">
    <property type="term" value="P:polysaccharide catabolic process"/>
    <property type="evidence" value="ECO:0007669"/>
    <property type="project" value="UniProtKB-KW"/>
</dbReference>
<evidence type="ECO:0000256" key="5">
    <source>
        <dbReference type="ARBA" id="ARBA00023277"/>
    </source>
</evidence>
<protein>
    <submittedName>
        <fullName evidence="10">Putative Ig domain-containing protein</fullName>
    </submittedName>
</protein>
<dbReference type="InterPro" id="IPR015919">
    <property type="entry name" value="Cadherin-like_sf"/>
</dbReference>
<dbReference type="PANTHER" id="PTHR31736:SF9">
    <property type="entry name" value="ENDO-XYLOGALACTURONAN HYDROLASE A-RELATED"/>
    <property type="match status" value="1"/>
</dbReference>
<evidence type="ECO:0000256" key="4">
    <source>
        <dbReference type="ARBA" id="ARBA00023180"/>
    </source>
</evidence>
<dbReference type="Pfam" id="PF05345">
    <property type="entry name" value="He_PIG"/>
    <property type="match status" value="1"/>
</dbReference>
<dbReference type="AlphaFoldDB" id="A0A7W0DM07"/>
<dbReference type="SUPFAM" id="SSF49313">
    <property type="entry name" value="Cadherin-like"/>
    <property type="match status" value="1"/>
</dbReference>
<keyword evidence="7" id="KW-0624">Polysaccharide degradation</keyword>
<dbReference type="GO" id="GO:0004650">
    <property type="term" value="F:polygalacturonase activity"/>
    <property type="evidence" value="ECO:0007669"/>
    <property type="project" value="InterPro"/>
</dbReference>
<evidence type="ECO:0000256" key="9">
    <source>
        <dbReference type="RuleBase" id="RU361169"/>
    </source>
</evidence>
<dbReference type="Proteomes" id="UP000545761">
    <property type="component" value="Unassembled WGS sequence"/>
</dbReference>
<reference evidence="10 11" key="1">
    <citation type="submission" date="2020-07" db="EMBL/GenBank/DDBJ databases">
        <title>Streptomyces isolated from Indian soil.</title>
        <authorList>
            <person name="Mandal S."/>
            <person name="Maiti P.K."/>
        </authorList>
    </citation>
    <scope>NUCLEOTIDE SEQUENCE [LARGE SCALE GENOMIC DNA]</scope>
    <source>
        <strain evidence="10 11">PSKA28</strain>
    </source>
</reference>
<name>A0A7W0DM07_9ACTN</name>
<evidence type="ECO:0000256" key="7">
    <source>
        <dbReference type="ARBA" id="ARBA00023326"/>
    </source>
</evidence>
<dbReference type="InterPro" id="IPR006311">
    <property type="entry name" value="TAT_signal"/>
</dbReference>
<dbReference type="Gene3D" id="2.160.20.10">
    <property type="entry name" value="Single-stranded right-handed beta-helix, Pectin lyase-like"/>
    <property type="match status" value="1"/>
</dbReference>
<dbReference type="Gene3D" id="2.60.40.10">
    <property type="entry name" value="Immunoglobulins"/>
    <property type="match status" value="1"/>
</dbReference>
<dbReference type="GO" id="GO:0016020">
    <property type="term" value="C:membrane"/>
    <property type="evidence" value="ECO:0007669"/>
    <property type="project" value="InterPro"/>
</dbReference>
<evidence type="ECO:0000256" key="1">
    <source>
        <dbReference type="ARBA" id="ARBA00008834"/>
    </source>
</evidence>
<evidence type="ECO:0000313" key="10">
    <source>
        <dbReference type="EMBL" id="MBA2947576.1"/>
    </source>
</evidence>
<dbReference type="PANTHER" id="PTHR31736">
    <property type="match status" value="1"/>
</dbReference>
<dbReference type="RefSeq" id="WP_181658528.1">
    <property type="nucleotide sequence ID" value="NZ_JACEHE010000009.1"/>
</dbReference>
<organism evidence="10 11">
    <name type="scientific">Streptomyces himalayensis subsp. himalayensis</name>
    <dbReference type="NCBI Taxonomy" id="2756131"/>
    <lineage>
        <taxon>Bacteria</taxon>
        <taxon>Bacillati</taxon>
        <taxon>Actinomycetota</taxon>
        <taxon>Actinomycetes</taxon>
        <taxon>Kitasatosporales</taxon>
        <taxon>Streptomycetaceae</taxon>
        <taxon>Streptomyces</taxon>
        <taxon>Streptomyces himalayensis</taxon>
    </lineage>
</organism>
<evidence type="ECO:0000256" key="3">
    <source>
        <dbReference type="ARBA" id="ARBA00022801"/>
    </source>
</evidence>
<dbReference type="GO" id="GO:0005509">
    <property type="term" value="F:calcium ion binding"/>
    <property type="evidence" value="ECO:0007669"/>
    <property type="project" value="InterPro"/>
</dbReference>
<keyword evidence="5" id="KW-0119">Carbohydrate metabolism</keyword>
<evidence type="ECO:0000256" key="6">
    <source>
        <dbReference type="ARBA" id="ARBA00023295"/>
    </source>
</evidence>
<evidence type="ECO:0000256" key="8">
    <source>
        <dbReference type="ARBA" id="ARBA00037278"/>
    </source>
</evidence>
<accession>A0A7W0DM07</accession>
<keyword evidence="2" id="KW-0677">Repeat</keyword>
<dbReference type="InterPro" id="IPR000743">
    <property type="entry name" value="Glyco_hydro_28"/>
</dbReference>
<dbReference type="InterPro" id="IPR011050">
    <property type="entry name" value="Pectin_lyase_fold/virulence"/>
</dbReference>
<dbReference type="SUPFAM" id="SSF51126">
    <property type="entry name" value="Pectin lyase-like"/>
    <property type="match status" value="1"/>
</dbReference>
<dbReference type="PROSITE" id="PS51318">
    <property type="entry name" value="TAT"/>
    <property type="match status" value="1"/>
</dbReference>
<dbReference type="Pfam" id="PF00295">
    <property type="entry name" value="Glyco_hydro_28"/>
    <property type="match status" value="1"/>
</dbReference>
<keyword evidence="4" id="KW-0325">Glycoprotein</keyword>
<dbReference type="InterPro" id="IPR012334">
    <property type="entry name" value="Pectin_lyas_fold"/>
</dbReference>
<sequence length="592" mass="63934">MAEPQGTGLTRRTVLQAAGATAAAYSLIGAAAGTARADDTPGASDRLVVYPIPTGVPLNTSFSVKARKPGGEWQTVPVVRARTKTINEKTGAGIVRSSSVASLDFTGTVEVEVTSSKGAISSARIRPLSYDIPHEVSGDTITFSLTEPRNLSIEIGGDIYDNLHLHANPIEAQPEEDDPDVIYFGPGIHTVPNNVVKVPSGKTVYLAGGAVLKARVEFVNVENARLLGRGIIWDSDAATLVAFSKNIEIDGILALNPKTGYSCTIGQSKQVTVRNLHSYSFGQWGDGIDVFSSEDVLIEGVFMRNSDDCIAIYAHRWDYYGDCRNVTVRNSTLWADVAHPVNMGTHGNPDKPEVIENIVFSNIDVLQHREPQVLYQGCFALNPGDRNLIRNVRIQDVRVEDFTWGQLINMRVMANRYNAAPGRGIEDVYVRNLTYDGTHANMAILTGYDADRPIKNLTFQNLAINGTVVYDKMRKPGWYLTTDMVPMFANEHVKDLRFLDAATPASTVAPQITSPDQATAIKNQVFNHLITASALPTSFNAEGLPKGLDIDTATGLISGTAEDNVGSFTVTVSATNSVGTATQTVSLTIQHA</sequence>
<evidence type="ECO:0000313" key="11">
    <source>
        <dbReference type="Proteomes" id="UP000545761"/>
    </source>
</evidence>
<dbReference type="InterPro" id="IPR013783">
    <property type="entry name" value="Ig-like_fold"/>
</dbReference>
<comment type="function">
    <text evidence="8">Pectinolytic enzyme involved in the degradation of xylogalacturonan (xga), a galacturonan backbone heavily substituted with xylose, and which is one important component of the hairy regions of pectin. Activity requires a galacturonic acid backbone substituted with xylose.</text>
</comment>
<dbReference type="EMBL" id="JACEHE010000009">
    <property type="protein sequence ID" value="MBA2947576.1"/>
    <property type="molecule type" value="Genomic_DNA"/>
</dbReference>
<evidence type="ECO:0000256" key="2">
    <source>
        <dbReference type="ARBA" id="ARBA00022737"/>
    </source>
</evidence>
<proteinExistence type="inferred from homology"/>
<gene>
    <name evidence="10" type="ORF">H1D24_17625</name>
</gene>
<keyword evidence="6 9" id="KW-0326">Glycosidase</keyword>